<dbReference type="PANTHER" id="PTHR12138:SF151">
    <property type="entry name" value="SECRETED PROTEIN"/>
    <property type="match status" value="1"/>
</dbReference>
<name>A0A5F8AF28_MACMU</name>
<organism evidence="2 3">
    <name type="scientific">Macaca mulatta</name>
    <name type="common">Rhesus macaque</name>
    <dbReference type="NCBI Taxonomy" id="9544"/>
    <lineage>
        <taxon>Eukaryota</taxon>
        <taxon>Metazoa</taxon>
        <taxon>Chordata</taxon>
        <taxon>Craniata</taxon>
        <taxon>Vertebrata</taxon>
        <taxon>Euteleostomi</taxon>
        <taxon>Mammalia</taxon>
        <taxon>Eutheria</taxon>
        <taxon>Euarchontoglires</taxon>
        <taxon>Primates</taxon>
        <taxon>Haplorrhini</taxon>
        <taxon>Catarrhini</taxon>
        <taxon>Cercopithecidae</taxon>
        <taxon>Cercopithecinae</taxon>
        <taxon>Macaca</taxon>
    </lineage>
</organism>
<keyword evidence="1" id="KW-0472">Membrane</keyword>
<dbReference type="STRING" id="9544.ENSMMUP00000075989"/>
<dbReference type="Proteomes" id="UP000006718">
    <property type="component" value="Chromosome 16"/>
</dbReference>
<proteinExistence type="predicted"/>
<sequence>CQCYRFGLVWFGFEAGSLAQAGVQWHDHGSLQLDLPGTGDLPASASFVVGTTVTHYHTRLIFLFFVEMGVSLLLRLVSWLGSSDPLVSASQSAGITGMSYCPCEDFKTYLKINGQ</sequence>
<protein>
    <submittedName>
        <fullName evidence="2">Uncharacterized protein</fullName>
    </submittedName>
</protein>
<dbReference type="Ensembl" id="ENSMMUT00000083630.1">
    <property type="protein sequence ID" value="ENSMMUP00000075989.1"/>
    <property type="gene ID" value="ENSMMUG00000061276.1"/>
</dbReference>
<dbReference type="Bgee" id="ENSMMUG00000061276">
    <property type="expression patterns" value="Expressed in ileum and 12 other cell types or tissues"/>
</dbReference>
<keyword evidence="3" id="KW-1185">Reference proteome</keyword>
<evidence type="ECO:0000313" key="2">
    <source>
        <dbReference type="Ensembl" id="ENSMMUP00000075989.1"/>
    </source>
</evidence>
<dbReference type="PANTHER" id="PTHR12138">
    <property type="entry name" value="PRIMATE-EXPANDED PROTEIN FAMILY"/>
    <property type="match status" value="1"/>
</dbReference>
<keyword evidence="1" id="KW-0812">Transmembrane</keyword>
<evidence type="ECO:0000313" key="3">
    <source>
        <dbReference type="Proteomes" id="UP000006718"/>
    </source>
</evidence>
<reference evidence="2" key="2">
    <citation type="submission" date="2019-01" db="EMBL/GenBank/DDBJ databases">
        <authorList>
            <person name="Graves T."/>
            <person name="Eichler E.E."/>
            <person name="Wilson R.K."/>
        </authorList>
    </citation>
    <scope>NUCLEOTIDE SEQUENCE [LARGE SCALE GENOMIC DNA]</scope>
    <source>
        <strain evidence="2">17573</strain>
    </source>
</reference>
<dbReference type="InParanoid" id="A0A5F8AF28"/>
<evidence type="ECO:0000256" key="1">
    <source>
        <dbReference type="SAM" id="Phobius"/>
    </source>
</evidence>
<reference evidence="2" key="3">
    <citation type="submission" date="2025-08" db="UniProtKB">
        <authorList>
            <consortium name="Ensembl"/>
        </authorList>
    </citation>
    <scope>IDENTIFICATION</scope>
    <source>
        <strain evidence="2">17573</strain>
    </source>
</reference>
<reference evidence="3" key="1">
    <citation type="journal article" date="2007" name="Science">
        <title>Evolutionary and biomedical insights from the rhesus macaque genome.</title>
        <authorList>
            <person name="Gibbs R.A."/>
            <person name="Rogers J."/>
            <person name="Katze M.G."/>
            <person name="Bumgarner R."/>
            <person name="Weinstock G.M."/>
            <person name="Mardis E.R."/>
            <person name="Remington K.A."/>
            <person name="Strausberg R.L."/>
            <person name="Venter J.C."/>
            <person name="Wilson R.K."/>
            <person name="Batzer M.A."/>
            <person name="Bustamante C.D."/>
            <person name="Eichler E.E."/>
            <person name="Hahn M.W."/>
            <person name="Hardison R.C."/>
            <person name="Makova K.D."/>
            <person name="Miller W."/>
            <person name="Milosavljevic A."/>
            <person name="Palermo R.E."/>
            <person name="Siepel A."/>
            <person name="Sikela J.M."/>
            <person name="Attaway T."/>
            <person name="Bell S."/>
            <person name="Bernard K.E."/>
            <person name="Buhay C.J."/>
            <person name="Chandrabose M.N."/>
            <person name="Dao M."/>
            <person name="Davis C."/>
            <person name="Delehaunty K.D."/>
            <person name="Ding Y."/>
            <person name="Dinh H.H."/>
            <person name="Dugan-Rocha S."/>
            <person name="Fulton L.A."/>
            <person name="Gabisi R.A."/>
            <person name="Garner T.T."/>
            <person name="Godfrey J."/>
            <person name="Hawes A.C."/>
            <person name="Hernandez J."/>
            <person name="Hines S."/>
            <person name="Holder M."/>
            <person name="Hume J."/>
            <person name="Jhangiani S.N."/>
            <person name="Joshi V."/>
            <person name="Khan Z.M."/>
            <person name="Kirkness E.F."/>
            <person name="Cree A."/>
            <person name="Fowler R.G."/>
            <person name="Lee S."/>
            <person name="Lewis L.R."/>
            <person name="Li Z."/>
            <person name="Liu Y.-S."/>
            <person name="Moore S.M."/>
            <person name="Muzny D."/>
            <person name="Nazareth L.V."/>
            <person name="Ngo D.N."/>
            <person name="Okwuonu G.O."/>
            <person name="Pai G."/>
            <person name="Parker D."/>
            <person name="Paul H.A."/>
            <person name="Pfannkoch C."/>
            <person name="Pohl C.S."/>
            <person name="Rogers Y.-H.C."/>
            <person name="Ruiz S.J."/>
            <person name="Sabo A."/>
            <person name="Santibanez J."/>
            <person name="Schneider B.W."/>
            <person name="Smith S.M."/>
            <person name="Sodergren E."/>
            <person name="Svatek A.F."/>
            <person name="Utterback T.R."/>
            <person name="Vattathil S."/>
            <person name="Warren W."/>
            <person name="White C.S."/>
            <person name="Chinwalla A.T."/>
            <person name="Feng Y."/>
            <person name="Halpern A.L."/>
            <person name="Hillier L.W."/>
            <person name="Huang X."/>
            <person name="Minx P."/>
            <person name="Nelson J.O."/>
            <person name="Pepin K.H."/>
            <person name="Qin X."/>
            <person name="Sutton G.G."/>
            <person name="Venter E."/>
            <person name="Walenz B.P."/>
            <person name="Wallis J.W."/>
            <person name="Worley K.C."/>
            <person name="Yang S.-P."/>
            <person name="Jones S.M."/>
            <person name="Marra M.A."/>
            <person name="Rocchi M."/>
            <person name="Schein J.E."/>
            <person name="Baertsch R."/>
            <person name="Clarke L."/>
            <person name="Csuros M."/>
            <person name="Glasscock J."/>
            <person name="Harris R.A."/>
            <person name="Havlak P."/>
            <person name="Jackson A.R."/>
            <person name="Jiang H."/>
            <person name="Liu Y."/>
            <person name="Messina D.N."/>
            <person name="Shen Y."/>
            <person name="Song H.X.-Z."/>
            <person name="Wylie T."/>
            <person name="Zhang L."/>
            <person name="Birney E."/>
            <person name="Han K."/>
            <person name="Konkel M.K."/>
            <person name="Lee J."/>
            <person name="Smit A.F.A."/>
            <person name="Ullmer B."/>
            <person name="Wang H."/>
            <person name="Xing J."/>
            <person name="Burhans R."/>
            <person name="Cheng Z."/>
            <person name="Karro J.E."/>
            <person name="Ma J."/>
            <person name="Raney B."/>
            <person name="She X."/>
            <person name="Cox M.J."/>
            <person name="Demuth J.P."/>
            <person name="Dumas L.J."/>
            <person name="Han S.-G."/>
            <person name="Hopkins J."/>
            <person name="Karimpour-Fard A."/>
            <person name="Kim Y.H."/>
            <person name="Pollack J.R."/>
            <person name="Vinar T."/>
            <person name="Addo-Quaye C."/>
            <person name="Degenhardt J."/>
            <person name="Denby A."/>
            <person name="Hubisz M.J."/>
            <person name="Indap A."/>
            <person name="Kosiol C."/>
            <person name="Lahn B.T."/>
            <person name="Lawson H.A."/>
            <person name="Marklein A."/>
            <person name="Nielsen R."/>
            <person name="Vallender E.J."/>
            <person name="Clark A.G."/>
            <person name="Ferguson B."/>
            <person name="Hernandez R.D."/>
            <person name="Hirani K."/>
            <person name="Kehrer-Sawatzki H."/>
            <person name="Kolb J."/>
            <person name="Patil S."/>
            <person name="Pu L.-L."/>
            <person name="Ren Y."/>
            <person name="Smith D.G."/>
            <person name="Wheeler D.A."/>
            <person name="Schenck I."/>
            <person name="Ball E.V."/>
            <person name="Chen R."/>
            <person name="Cooper D.N."/>
            <person name="Giardine B."/>
            <person name="Hsu F."/>
            <person name="Kent W.J."/>
            <person name="Lesk A."/>
            <person name="Nelson D.L."/>
            <person name="O'brien W.E."/>
            <person name="Pruefer K."/>
            <person name="Stenson P.D."/>
            <person name="Wallace J.C."/>
            <person name="Ke H."/>
            <person name="Liu X.-M."/>
            <person name="Wang P."/>
            <person name="Xiang A.P."/>
            <person name="Yang F."/>
            <person name="Barber G.P."/>
            <person name="Haussler D."/>
            <person name="Karolchik D."/>
            <person name="Kern A.D."/>
            <person name="Kuhn R.M."/>
            <person name="Smith K.E."/>
            <person name="Zwieg A.S."/>
        </authorList>
    </citation>
    <scope>NUCLEOTIDE SEQUENCE [LARGE SCALE GENOMIC DNA]</scope>
    <source>
        <strain evidence="3">17573</strain>
    </source>
</reference>
<dbReference type="VEuPathDB" id="HostDB:ENSMMUG00000061276"/>
<dbReference type="AlphaFoldDB" id="A0A5F8AF28"/>
<feature type="transmembrane region" description="Helical" evidence="1">
    <location>
        <begin position="60"/>
        <end position="80"/>
    </location>
</feature>
<reference evidence="2" key="4">
    <citation type="submission" date="2025-09" db="UniProtKB">
        <authorList>
            <consortium name="Ensembl"/>
        </authorList>
    </citation>
    <scope>IDENTIFICATION</scope>
    <source>
        <strain evidence="2">17573</strain>
    </source>
</reference>
<accession>A0A5F8AF28</accession>
<keyword evidence="1" id="KW-1133">Transmembrane helix</keyword>